<evidence type="ECO:0000256" key="5">
    <source>
        <dbReference type="ARBA" id="ARBA00022438"/>
    </source>
</evidence>
<keyword evidence="8" id="KW-0378">Hydrolase</keyword>
<gene>
    <name evidence="10" type="ORF">OWO01_04845</name>
</gene>
<evidence type="ECO:0000256" key="8">
    <source>
        <dbReference type="ARBA" id="ARBA00022801"/>
    </source>
</evidence>
<protein>
    <submittedName>
        <fullName evidence="10">Aminopeptidase</fullName>
    </submittedName>
</protein>
<dbReference type="PRINTS" id="PR00919">
    <property type="entry name" value="THERMOPTASE"/>
</dbReference>
<proteinExistence type="inferred from homology"/>
<dbReference type="PANTHER" id="PTHR34448:SF3">
    <property type="entry name" value="AMINOPEPTIDASE AMPS"/>
    <property type="match status" value="1"/>
</dbReference>
<organism evidence="10 11">
    <name type="scientific">Natronobacillus azotifigens</name>
    <dbReference type="NCBI Taxonomy" id="472978"/>
    <lineage>
        <taxon>Bacteria</taxon>
        <taxon>Bacillati</taxon>
        <taxon>Bacillota</taxon>
        <taxon>Bacilli</taxon>
        <taxon>Bacillales</taxon>
        <taxon>Bacillaceae</taxon>
        <taxon>Natronobacillus</taxon>
    </lineage>
</organism>
<keyword evidence="9" id="KW-0482">Metalloprotease</keyword>
<dbReference type="AlphaFoldDB" id="A0A9J6RA57"/>
<dbReference type="InterPro" id="IPR035097">
    <property type="entry name" value="M29_N-terminal"/>
</dbReference>
<comment type="cofactor">
    <cofactor evidence="2">
        <name>Mg(2+)</name>
        <dbReference type="ChEBI" id="CHEBI:18420"/>
    </cofactor>
</comment>
<dbReference type="EMBL" id="JAPRAT010000006">
    <property type="protein sequence ID" value="MCZ0702536.1"/>
    <property type="molecule type" value="Genomic_DNA"/>
</dbReference>
<keyword evidence="7" id="KW-0479">Metal-binding</keyword>
<evidence type="ECO:0000256" key="4">
    <source>
        <dbReference type="ARBA" id="ARBA00008236"/>
    </source>
</evidence>
<evidence type="ECO:0000256" key="2">
    <source>
        <dbReference type="ARBA" id="ARBA00001946"/>
    </source>
</evidence>
<dbReference type="InterPro" id="IPR052170">
    <property type="entry name" value="M29_Exopeptidase"/>
</dbReference>
<dbReference type="InterPro" id="IPR000787">
    <property type="entry name" value="Peptidase_M29"/>
</dbReference>
<dbReference type="Proteomes" id="UP001084197">
    <property type="component" value="Unassembled WGS sequence"/>
</dbReference>
<name>A0A9J6RA57_9BACI</name>
<evidence type="ECO:0000313" key="10">
    <source>
        <dbReference type="EMBL" id="MCZ0702536.1"/>
    </source>
</evidence>
<comment type="similarity">
    <text evidence="4">Belongs to the peptidase M29 family.</text>
</comment>
<comment type="cofactor">
    <cofactor evidence="1">
        <name>Co(2+)</name>
        <dbReference type="ChEBI" id="CHEBI:48828"/>
    </cofactor>
</comment>
<keyword evidence="6" id="KW-0645">Protease</keyword>
<dbReference type="RefSeq" id="WP_268779309.1">
    <property type="nucleotide sequence ID" value="NZ_JAPRAT010000006.1"/>
</dbReference>
<evidence type="ECO:0000256" key="1">
    <source>
        <dbReference type="ARBA" id="ARBA00001941"/>
    </source>
</evidence>
<evidence type="ECO:0000256" key="3">
    <source>
        <dbReference type="ARBA" id="ARBA00001947"/>
    </source>
</evidence>
<reference evidence="10" key="1">
    <citation type="submission" date="2022-11" db="EMBL/GenBank/DDBJ databases">
        <title>WGS of Natronobacillus azotifigens 24KS-1, an anaerobic diazotrophic haloalkaliphile from soda-rich habitats.</title>
        <authorList>
            <person name="Sorokin D.Y."/>
            <person name="Merkel A.Y."/>
        </authorList>
    </citation>
    <scope>NUCLEOTIDE SEQUENCE</scope>
    <source>
        <strain evidence="10">24KS-1</strain>
    </source>
</reference>
<sequence length="419" mass="46896">MTMKHSLQKYARLAIVNGVNLQKDQGLIINAPIEAVDFVRVLVKEAYDQGAKDVHIEWGDDMLTYLKMAHAPMEVLSNFPQWRADGLLAMVKKGYSLLSVYGPDPDLLNGIEPERIQATSQASARALSEYRNYVMNDRVTWSLIGYPTMAWAKKVFPDLSDEVAQEKLWQQIFAITRIDQEDPIVAWNEHNEQLRQARTYLNEKQYEKLIFRAEGTHLEMELPKGHIWHGGAGKSAEGILFNANIPTEEVFTTPHKYGVNGTVTSTKPFSYGGTIIDHFSLTFKDGKVIEYTAETGEEALNNLLETDQGGAKRLGEVALVPHQSPISQSGLIFYNTLFDENASCHLALGKAYPTTIENGSEMSDDELDHHGVNDSLVHEDFMIGSETMDIDGITPSGKTEPIFRNGNWAISFSSRSNRP</sequence>
<keyword evidence="5 10" id="KW-0031">Aminopeptidase</keyword>
<comment type="cofactor">
    <cofactor evidence="3">
        <name>Zn(2+)</name>
        <dbReference type="ChEBI" id="CHEBI:29105"/>
    </cofactor>
</comment>
<evidence type="ECO:0000256" key="9">
    <source>
        <dbReference type="ARBA" id="ARBA00023049"/>
    </source>
</evidence>
<dbReference type="GO" id="GO:0006508">
    <property type="term" value="P:proteolysis"/>
    <property type="evidence" value="ECO:0007669"/>
    <property type="project" value="UniProtKB-KW"/>
</dbReference>
<evidence type="ECO:0000256" key="7">
    <source>
        <dbReference type="ARBA" id="ARBA00022723"/>
    </source>
</evidence>
<evidence type="ECO:0000313" key="11">
    <source>
        <dbReference type="Proteomes" id="UP001084197"/>
    </source>
</evidence>
<dbReference type="SUPFAM" id="SSF144052">
    <property type="entry name" value="Thermophilic metalloprotease-like"/>
    <property type="match status" value="1"/>
</dbReference>
<dbReference type="GO" id="GO:0004177">
    <property type="term" value="F:aminopeptidase activity"/>
    <property type="evidence" value="ECO:0007669"/>
    <property type="project" value="UniProtKB-KW"/>
</dbReference>
<dbReference type="Gene3D" id="3.40.1830.10">
    <property type="entry name" value="Thermophilic metalloprotease (M29)"/>
    <property type="match status" value="1"/>
</dbReference>
<accession>A0A9J6RA57</accession>
<comment type="caution">
    <text evidence="10">The sequence shown here is derived from an EMBL/GenBank/DDBJ whole genome shotgun (WGS) entry which is preliminary data.</text>
</comment>
<keyword evidence="11" id="KW-1185">Reference proteome</keyword>
<dbReference type="PANTHER" id="PTHR34448">
    <property type="entry name" value="AMINOPEPTIDASE"/>
    <property type="match status" value="1"/>
</dbReference>
<dbReference type="GO" id="GO:0008237">
    <property type="term" value="F:metallopeptidase activity"/>
    <property type="evidence" value="ECO:0007669"/>
    <property type="project" value="UniProtKB-KW"/>
</dbReference>
<evidence type="ECO:0000256" key="6">
    <source>
        <dbReference type="ARBA" id="ARBA00022670"/>
    </source>
</evidence>
<dbReference type="GO" id="GO:0046872">
    <property type="term" value="F:metal ion binding"/>
    <property type="evidence" value="ECO:0007669"/>
    <property type="project" value="UniProtKB-KW"/>
</dbReference>
<dbReference type="Pfam" id="PF02073">
    <property type="entry name" value="Peptidase_M29"/>
    <property type="match status" value="1"/>
</dbReference>